<dbReference type="EMBL" id="JBBEGM010000011">
    <property type="protein sequence ID" value="MEJ2864327.1"/>
    <property type="molecule type" value="Genomic_DNA"/>
</dbReference>
<protein>
    <submittedName>
        <fullName evidence="2">MarR family transcriptional regulator</fullName>
    </submittedName>
</protein>
<evidence type="ECO:0000313" key="3">
    <source>
        <dbReference type="Proteomes" id="UP001369736"/>
    </source>
</evidence>
<name>A0ABU8MB92_9PSEU</name>
<feature type="domain" description="HTH marR-type" evidence="1">
    <location>
        <begin position="1"/>
        <end position="145"/>
    </location>
</feature>
<dbReference type="InterPro" id="IPR000835">
    <property type="entry name" value="HTH_MarR-typ"/>
</dbReference>
<dbReference type="SUPFAM" id="SSF46785">
    <property type="entry name" value="Winged helix' DNA-binding domain"/>
    <property type="match status" value="1"/>
</dbReference>
<proteinExistence type="predicted"/>
<dbReference type="SMART" id="SM00347">
    <property type="entry name" value="HTH_MARR"/>
    <property type="match status" value="1"/>
</dbReference>
<dbReference type="PANTHER" id="PTHR33164">
    <property type="entry name" value="TRANSCRIPTIONAL REGULATOR, MARR FAMILY"/>
    <property type="match status" value="1"/>
</dbReference>
<comment type="caution">
    <text evidence="2">The sequence shown here is derived from an EMBL/GenBank/DDBJ whole genome shotgun (WGS) entry which is preliminary data.</text>
</comment>
<gene>
    <name evidence="2" type="ORF">WCD58_24430</name>
</gene>
<keyword evidence="3" id="KW-1185">Reference proteome</keyword>
<evidence type="ECO:0000313" key="2">
    <source>
        <dbReference type="EMBL" id="MEJ2864327.1"/>
    </source>
</evidence>
<dbReference type="PANTHER" id="PTHR33164:SF57">
    <property type="entry name" value="MARR-FAMILY TRANSCRIPTIONAL REGULATOR"/>
    <property type="match status" value="1"/>
</dbReference>
<evidence type="ECO:0000259" key="1">
    <source>
        <dbReference type="PROSITE" id="PS50995"/>
    </source>
</evidence>
<dbReference type="InterPro" id="IPR036388">
    <property type="entry name" value="WH-like_DNA-bd_sf"/>
</dbReference>
<organism evidence="2 3">
    <name type="scientific">Actinomycetospora flava</name>
    <dbReference type="NCBI Taxonomy" id="3129232"/>
    <lineage>
        <taxon>Bacteria</taxon>
        <taxon>Bacillati</taxon>
        <taxon>Actinomycetota</taxon>
        <taxon>Actinomycetes</taxon>
        <taxon>Pseudonocardiales</taxon>
        <taxon>Pseudonocardiaceae</taxon>
        <taxon>Actinomycetospora</taxon>
    </lineage>
</organism>
<dbReference type="InterPro" id="IPR036390">
    <property type="entry name" value="WH_DNA-bd_sf"/>
</dbReference>
<dbReference type="InterPro" id="IPR039422">
    <property type="entry name" value="MarR/SlyA-like"/>
</dbReference>
<dbReference type="Proteomes" id="UP001369736">
    <property type="component" value="Unassembled WGS sequence"/>
</dbReference>
<reference evidence="2 3" key="1">
    <citation type="submission" date="2024-03" db="EMBL/GenBank/DDBJ databases">
        <title>Actinomycetospora sp. OC33-EN07, a novel actinomycete isolated from wild orchid (Aerides multiflora).</title>
        <authorList>
            <person name="Suriyachadkun C."/>
        </authorList>
    </citation>
    <scope>NUCLEOTIDE SEQUENCE [LARGE SCALE GENOMIC DNA]</scope>
    <source>
        <strain evidence="2 3">OC33-EN07</strain>
    </source>
</reference>
<dbReference type="Gene3D" id="1.10.10.10">
    <property type="entry name" value="Winged helix-like DNA-binding domain superfamily/Winged helix DNA-binding domain"/>
    <property type="match status" value="1"/>
</dbReference>
<sequence>MTSRELQALDAAMMRLRRVWAPTPSRTPRVPDGAGRVELSTVLVVEACVRGDADNPTTVADVGAFAGVAPSTASRFVRRAAEAGMVVRDAHDGDGRRAAVELTDAGRALYERARAFRLRRLQATLDGWSDAEVLVFVDLLGRFAAAATDPDHGAPLDPAFEGDDEH</sequence>
<dbReference type="RefSeq" id="WP_337705688.1">
    <property type="nucleotide sequence ID" value="NZ_JBBEGM010000011.1"/>
</dbReference>
<accession>A0ABU8MB92</accession>
<dbReference type="PROSITE" id="PS50995">
    <property type="entry name" value="HTH_MARR_2"/>
    <property type="match status" value="1"/>
</dbReference>